<keyword evidence="2" id="KW-0378">Hydrolase</keyword>
<evidence type="ECO:0000313" key="2">
    <source>
        <dbReference type="EMBL" id="MCS5735899.1"/>
    </source>
</evidence>
<dbReference type="Gene3D" id="3.40.50.1820">
    <property type="entry name" value="alpha/beta hydrolase"/>
    <property type="match status" value="1"/>
</dbReference>
<dbReference type="RefSeq" id="WP_259541190.1">
    <property type="nucleotide sequence ID" value="NZ_JANLCJ010000009.1"/>
</dbReference>
<feature type="domain" description="AB hydrolase-1" evidence="1">
    <location>
        <begin position="4"/>
        <end position="222"/>
    </location>
</feature>
<organism evidence="2 3">
    <name type="scientific">Herbiconiux daphne</name>
    <dbReference type="NCBI Taxonomy" id="2970914"/>
    <lineage>
        <taxon>Bacteria</taxon>
        <taxon>Bacillati</taxon>
        <taxon>Actinomycetota</taxon>
        <taxon>Actinomycetes</taxon>
        <taxon>Micrococcales</taxon>
        <taxon>Microbacteriaceae</taxon>
        <taxon>Herbiconiux</taxon>
    </lineage>
</organism>
<gene>
    <name evidence="2" type="ORF">N1032_19345</name>
</gene>
<evidence type="ECO:0000313" key="3">
    <source>
        <dbReference type="Proteomes" id="UP001165586"/>
    </source>
</evidence>
<dbReference type="Pfam" id="PF12697">
    <property type="entry name" value="Abhydrolase_6"/>
    <property type="match status" value="1"/>
</dbReference>
<name>A0ABT2H7I7_9MICO</name>
<dbReference type="GO" id="GO:0016787">
    <property type="term" value="F:hydrolase activity"/>
    <property type="evidence" value="ECO:0007669"/>
    <property type="project" value="UniProtKB-KW"/>
</dbReference>
<dbReference type="PANTHER" id="PTHR37017">
    <property type="entry name" value="AB HYDROLASE-1 DOMAIN-CONTAINING PROTEIN-RELATED"/>
    <property type="match status" value="1"/>
</dbReference>
<dbReference type="InterPro" id="IPR029058">
    <property type="entry name" value="AB_hydrolase_fold"/>
</dbReference>
<proteinExistence type="predicted"/>
<dbReference type="Proteomes" id="UP001165586">
    <property type="component" value="Unassembled WGS sequence"/>
</dbReference>
<dbReference type="PANTHER" id="PTHR37017:SF11">
    <property type="entry name" value="ESTERASE_LIPASE_THIOESTERASE DOMAIN-CONTAINING PROTEIN"/>
    <property type="match status" value="1"/>
</dbReference>
<dbReference type="InterPro" id="IPR000073">
    <property type="entry name" value="AB_hydrolase_1"/>
</dbReference>
<reference evidence="2" key="1">
    <citation type="submission" date="2022-08" db="EMBL/GenBank/DDBJ databases">
        <authorList>
            <person name="Deng Y."/>
            <person name="Han X.-F."/>
            <person name="Zhang Y.-Q."/>
        </authorList>
    </citation>
    <scope>NUCLEOTIDE SEQUENCE</scope>
    <source>
        <strain evidence="2">CPCC 203386</strain>
    </source>
</reference>
<accession>A0ABT2H7I7</accession>
<sequence>MTTVILVHGAFAGSDSWNGVIAALHPEQRVIAYANPLRGIDDDVAPLNDLIRTIDGPIVLVGHSYGGAVLTAVDPSAAQIVGLVYVAGFALQTGESPATASALAPGSTLADTLVEVPLQGGGVDLYIDQDEYWKQFCADLSEQQAGSMAVTQRPVTGAGLNDPLKTPALWQSVPSWFVFGENDRNIPAAAHHVMADRAGARRTVEVAGASHVVGISHPGEVVTMVMEAASSPR</sequence>
<evidence type="ECO:0000259" key="1">
    <source>
        <dbReference type="Pfam" id="PF12697"/>
    </source>
</evidence>
<protein>
    <submittedName>
        <fullName evidence="2">Alpha/beta hydrolase</fullName>
    </submittedName>
</protein>
<dbReference type="SUPFAM" id="SSF53474">
    <property type="entry name" value="alpha/beta-Hydrolases"/>
    <property type="match status" value="1"/>
</dbReference>
<dbReference type="EMBL" id="JANLCJ010000009">
    <property type="protein sequence ID" value="MCS5735899.1"/>
    <property type="molecule type" value="Genomic_DNA"/>
</dbReference>
<comment type="caution">
    <text evidence="2">The sequence shown here is derived from an EMBL/GenBank/DDBJ whole genome shotgun (WGS) entry which is preliminary data.</text>
</comment>
<keyword evidence="3" id="KW-1185">Reference proteome</keyword>
<dbReference type="InterPro" id="IPR052897">
    <property type="entry name" value="Sec-Metab_Biosynth_Hydrolase"/>
</dbReference>